<protein>
    <submittedName>
        <fullName evidence="1">Uncharacterized protein</fullName>
    </submittedName>
</protein>
<accession>A0A1X0B8P1</accession>
<gene>
    <name evidence="1" type="ORF">BST13_04770</name>
</gene>
<comment type="caution">
    <text evidence="1">The sequence shown here is derived from an EMBL/GenBank/DDBJ whole genome shotgun (WGS) entry which is preliminary data.</text>
</comment>
<keyword evidence="2" id="KW-1185">Reference proteome</keyword>
<evidence type="ECO:0000313" key="2">
    <source>
        <dbReference type="Proteomes" id="UP000192448"/>
    </source>
</evidence>
<sequence>MEFKMNPDFERQMKRELQQTLDKVYRQVGGRPLAEVKAALKRIGVDEPELSPLATAISDGREPRVQ</sequence>
<proteinExistence type="predicted"/>
<evidence type="ECO:0000313" key="1">
    <source>
        <dbReference type="EMBL" id="ORA38697.1"/>
    </source>
</evidence>
<dbReference type="AlphaFoldDB" id="A0A1X0B8P1"/>
<name>A0A1X0B8P1_9MYCO</name>
<dbReference type="RefSeq" id="WP_083161132.1">
    <property type="nucleotide sequence ID" value="NZ_MVHF01000003.1"/>
</dbReference>
<organism evidence="1 2">
    <name type="scientific">Mycobacterium aquaticum</name>
    <dbReference type="NCBI Taxonomy" id="1927124"/>
    <lineage>
        <taxon>Bacteria</taxon>
        <taxon>Bacillati</taxon>
        <taxon>Actinomycetota</taxon>
        <taxon>Actinomycetes</taxon>
        <taxon>Mycobacteriales</taxon>
        <taxon>Mycobacteriaceae</taxon>
        <taxon>Mycobacterium</taxon>
    </lineage>
</organism>
<dbReference type="EMBL" id="MVHF01000003">
    <property type="protein sequence ID" value="ORA38697.1"/>
    <property type="molecule type" value="Genomic_DNA"/>
</dbReference>
<reference evidence="1 2" key="1">
    <citation type="submission" date="2017-02" db="EMBL/GenBank/DDBJ databases">
        <title>The new phylogeny of genus Mycobacterium.</title>
        <authorList>
            <person name="Tortoli E."/>
            <person name="Trovato A."/>
            <person name="Cirillo D.M."/>
        </authorList>
    </citation>
    <scope>NUCLEOTIDE SEQUENCE [LARGE SCALE GENOMIC DNA]</scope>
    <source>
        <strain evidence="1 2">RW6</strain>
    </source>
</reference>
<dbReference type="Proteomes" id="UP000192448">
    <property type="component" value="Unassembled WGS sequence"/>
</dbReference>